<organism evidence="2 3">
    <name type="scientific">Bacillus kandeliae</name>
    <dbReference type="NCBI Taxonomy" id="3129297"/>
    <lineage>
        <taxon>Bacteria</taxon>
        <taxon>Bacillati</taxon>
        <taxon>Bacillota</taxon>
        <taxon>Bacilli</taxon>
        <taxon>Bacillales</taxon>
        <taxon>Bacillaceae</taxon>
        <taxon>Bacillus</taxon>
    </lineage>
</organism>
<dbReference type="Proteomes" id="UP001387364">
    <property type="component" value="Chromosome"/>
</dbReference>
<protein>
    <submittedName>
        <fullName evidence="2">Spore cortex biosynthesis protein YabQ</fullName>
    </submittedName>
</protein>
<keyword evidence="1" id="KW-1133">Transmembrane helix</keyword>
<accession>A0ABZ2N670</accession>
<dbReference type="Pfam" id="PF09578">
    <property type="entry name" value="Spore_YabQ"/>
    <property type="match status" value="1"/>
</dbReference>
<dbReference type="RefSeq" id="WP_338752546.1">
    <property type="nucleotide sequence ID" value="NZ_CP147404.1"/>
</dbReference>
<feature type="transmembrane region" description="Helical" evidence="1">
    <location>
        <begin position="6"/>
        <end position="27"/>
    </location>
</feature>
<evidence type="ECO:0000313" key="2">
    <source>
        <dbReference type="EMBL" id="WXB93223.1"/>
    </source>
</evidence>
<keyword evidence="3" id="KW-1185">Reference proteome</keyword>
<feature type="transmembrane region" description="Helical" evidence="1">
    <location>
        <begin position="113"/>
        <end position="135"/>
    </location>
</feature>
<name>A0ABZ2N670_9BACI</name>
<gene>
    <name evidence="2" type="primary">yabQ</name>
    <name evidence="2" type="ORF">WDJ61_00345</name>
</gene>
<reference evidence="2 3" key="1">
    <citation type="submission" date="2024-02" db="EMBL/GenBank/DDBJ databases">
        <title>Seven novel Bacillus-like species.</title>
        <authorList>
            <person name="Liu G."/>
        </authorList>
    </citation>
    <scope>NUCLEOTIDE SEQUENCE [LARGE SCALE GENOMIC DNA]</scope>
    <source>
        <strain evidence="2 3">FJAT-52991</strain>
    </source>
</reference>
<sequence>MNLSVQFETMIAMIVMGWIFGALLDTYQRFLQRPTRSRWITFISDVIFWCLYAGFLFYSLYKINYGEIRVYVFLAALCGFAAYQALFKSIYLKILEWIILFFTKISILIKKTIYFLLIWPVVILCKWMINCISLMGTGVITLAKMCLHLLLFIGKVIFFPVGLILKLLPLRIRNKIADINKKIAGVFLLTKNQLINITKRWNK</sequence>
<evidence type="ECO:0000313" key="3">
    <source>
        <dbReference type="Proteomes" id="UP001387364"/>
    </source>
</evidence>
<feature type="transmembrane region" description="Helical" evidence="1">
    <location>
        <begin position="70"/>
        <end position="92"/>
    </location>
</feature>
<keyword evidence="1" id="KW-0812">Transmembrane</keyword>
<keyword evidence="1" id="KW-0472">Membrane</keyword>
<dbReference type="NCBIfam" id="TIGR02893">
    <property type="entry name" value="spore_yabQ"/>
    <property type="match status" value="1"/>
</dbReference>
<dbReference type="InterPro" id="IPR019074">
    <property type="entry name" value="YabQ"/>
</dbReference>
<dbReference type="EMBL" id="CP147404">
    <property type="protein sequence ID" value="WXB93223.1"/>
    <property type="molecule type" value="Genomic_DNA"/>
</dbReference>
<feature type="transmembrane region" description="Helical" evidence="1">
    <location>
        <begin position="147"/>
        <end position="168"/>
    </location>
</feature>
<feature type="transmembrane region" description="Helical" evidence="1">
    <location>
        <begin position="39"/>
        <end position="58"/>
    </location>
</feature>
<proteinExistence type="predicted"/>
<evidence type="ECO:0000256" key="1">
    <source>
        <dbReference type="SAM" id="Phobius"/>
    </source>
</evidence>